<dbReference type="GO" id="GO:0062129">
    <property type="term" value="C:chitin-based extracellular matrix"/>
    <property type="evidence" value="ECO:0007669"/>
    <property type="project" value="TreeGrafter"/>
</dbReference>
<dbReference type="AlphaFoldDB" id="A0A834MNU2"/>
<dbReference type="PRINTS" id="PR00947">
    <property type="entry name" value="CUTICLE"/>
</dbReference>
<keyword evidence="3" id="KW-0732">Signal</keyword>
<dbReference type="Pfam" id="PF00379">
    <property type="entry name" value="Chitin_bind_4"/>
    <property type="match status" value="1"/>
</dbReference>
<gene>
    <name evidence="4" type="ORF">GWI33_007159</name>
</gene>
<evidence type="ECO:0000256" key="3">
    <source>
        <dbReference type="SAM" id="SignalP"/>
    </source>
</evidence>
<protein>
    <submittedName>
        <fullName evidence="4">Uncharacterized protein</fullName>
    </submittedName>
</protein>
<dbReference type="GO" id="GO:0008010">
    <property type="term" value="F:structural constituent of chitin-based larval cuticle"/>
    <property type="evidence" value="ECO:0007669"/>
    <property type="project" value="TreeGrafter"/>
</dbReference>
<dbReference type="PANTHER" id="PTHR10380:SF241">
    <property type="entry name" value="CUTICULAR PROTEIN 47EG-RELATED"/>
    <property type="match status" value="1"/>
</dbReference>
<dbReference type="PANTHER" id="PTHR10380">
    <property type="entry name" value="CUTICLE PROTEIN"/>
    <property type="match status" value="1"/>
</dbReference>
<sequence>MFSRLLVCAGLLAVVLGAALPADDPIPILSQSSDIQPDGSFQWNYESGDGTKQEQTAVLKQVGNVTVPVLQGSASWTDSEGVAHQVSYVADENGYQPQGSDLPVAPEIPPAIAKALEWIAAHPPPPES</sequence>
<dbReference type="PROSITE" id="PS00233">
    <property type="entry name" value="CHIT_BIND_RR_1"/>
    <property type="match status" value="1"/>
</dbReference>
<dbReference type="InterPro" id="IPR000618">
    <property type="entry name" value="Insect_cuticle"/>
</dbReference>
<dbReference type="PROSITE" id="PS51155">
    <property type="entry name" value="CHIT_BIND_RR_2"/>
    <property type="match status" value="1"/>
</dbReference>
<comment type="caution">
    <text evidence="4">The sequence shown here is derived from an EMBL/GenBank/DDBJ whole genome shotgun (WGS) entry which is preliminary data.</text>
</comment>
<keyword evidence="5" id="KW-1185">Reference proteome</keyword>
<dbReference type="EMBL" id="JAACXV010000035">
    <property type="protein sequence ID" value="KAF7286199.1"/>
    <property type="molecule type" value="Genomic_DNA"/>
</dbReference>
<evidence type="ECO:0000313" key="5">
    <source>
        <dbReference type="Proteomes" id="UP000625711"/>
    </source>
</evidence>
<organism evidence="4 5">
    <name type="scientific">Rhynchophorus ferrugineus</name>
    <name type="common">Red palm weevil</name>
    <name type="synonym">Curculio ferrugineus</name>
    <dbReference type="NCBI Taxonomy" id="354439"/>
    <lineage>
        <taxon>Eukaryota</taxon>
        <taxon>Metazoa</taxon>
        <taxon>Ecdysozoa</taxon>
        <taxon>Arthropoda</taxon>
        <taxon>Hexapoda</taxon>
        <taxon>Insecta</taxon>
        <taxon>Pterygota</taxon>
        <taxon>Neoptera</taxon>
        <taxon>Endopterygota</taxon>
        <taxon>Coleoptera</taxon>
        <taxon>Polyphaga</taxon>
        <taxon>Cucujiformia</taxon>
        <taxon>Curculionidae</taxon>
        <taxon>Dryophthorinae</taxon>
        <taxon>Rhynchophorus</taxon>
    </lineage>
</organism>
<accession>A0A834MNU2</accession>
<feature type="signal peptide" evidence="3">
    <location>
        <begin position="1"/>
        <end position="17"/>
    </location>
</feature>
<dbReference type="OrthoDB" id="6379191at2759"/>
<dbReference type="InterPro" id="IPR050468">
    <property type="entry name" value="Cuticle_Struct_Prot"/>
</dbReference>
<evidence type="ECO:0000313" key="4">
    <source>
        <dbReference type="EMBL" id="KAF7286199.1"/>
    </source>
</evidence>
<feature type="chain" id="PRO_5032359297" evidence="3">
    <location>
        <begin position="18"/>
        <end position="128"/>
    </location>
</feature>
<evidence type="ECO:0000256" key="1">
    <source>
        <dbReference type="ARBA" id="ARBA00022460"/>
    </source>
</evidence>
<dbReference type="Proteomes" id="UP000625711">
    <property type="component" value="Unassembled WGS sequence"/>
</dbReference>
<dbReference type="InterPro" id="IPR031311">
    <property type="entry name" value="CHIT_BIND_RR_consensus"/>
</dbReference>
<evidence type="ECO:0000256" key="2">
    <source>
        <dbReference type="PROSITE-ProRule" id="PRU00497"/>
    </source>
</evidence>
<reference evidence="4" key="1">
    <citation type="submission" date="2020-08" db="EMBL/GenBank/DDBJ databases">
        <title>Genome sequencing and assembly of the red palm weevil Rhynchophorus ferrugineus.</title>
        <authorList>
            <person name="Dias G.B."/>
            <person name="Bergman C.M."/>
            <person name="Manee M."/>
        </authorList>
    </citation>
    <scope>NUCLEOTIDE SEQUENCE</scope>
    <source>
        <strain evidence="4">AA-2017</strain>
        <tissue evidence="4">Whole larva</tissue>
    </source>
</reference>
<proteinExistence type="predicted"/>
<name>A0A834MNU2_RHYFE</name>
<keyword evidence="1 2" id="KW-0193">Cuticle</keyword>